<dbReference type="RefSeq" id="WP_008291709.1">
    <property type="nucleotide sequence ID" value="NZ_GG657899.1"/>
</dbReference>
<evidence type="ECO:0000313" key="2">
    <source>
        <dbReference type="Proteomes" id="UP000004679"/>
    </source>
</evidence>
<name>C0N6G1_9GAMM</name>
<dbReference type="CDD" id="cd10446">
    <property type="entry name" value="GIY-YIG_unchar_1"/>
    <property type="match status" value="1"/>
</dbReference>
<dbReference type="Gene3D" id="3.40.1440.10">
    <property type="entry name" value="GIY-YIG endonuclease"/>
    <property type="match status" value="1"/>
</dbReference>
<reference evidence="1 2" key="1">
    <citation type="journal article" date="2011" name="J. Bacteriol.">
        <title>Draft genome sequence of the chemolithoheterotrophic, halophilic methylotroph Methylophaga thiooxydans DMS010.</title>
        <authorList>
            <person name="Boden R."/>
            <person name="Ferriera S."/>
            <person name="Johnson J."/>
            <person name="Kelly D.P."/>
            <person name="Murrell J.C."/>
            <person name="Schafer H."/>
        </authorList>
    </citation>
    <scope>NUCLEOTIDE SEQUENCE [LARGE SCALE GENOMIC DNA]</scope>
    <source>
        <strain evidence="1 2">DMS010</strain>
    </source>
</reference>
<dbReference type="EMBL" id="GG657899">
    <property type="protein sequence ID" value="EEF79616.1"/>
    <property type="molecule type" value="Genomic_DNA"/>
</dbReference>
<organism evidence="1 2">
    <name type="scientific">Methylophaga thiooxydans DMS010</name>
    <dbReference type="NCBI Taxonomy" id="637616"/>
    <lineage>
        <taxon>Bacteria</taxon>
        <taxon>Pseudomonadati</taxon>
        <taxon>Pseudomonadota</taxon>
        <taxon>Gammaproteobacteria</taxon>
        <taxon>Thiotrichales</taxon>
        <taxon>Piscirickettsiaceae</taxon>
        <taxon>Methylophaga</taxon>
    </lineage>
</organism>
<dbReference type="InterPro" id="IPR035901">
    <property type="entry name" value="GIY-YIG_endonuc_sf"/>
</dbReference>
<gene>
    <name evidence="1" type="ORF">MDMS009_2203</name>
</gene>
<keyword evidence="2" id="KW-1185">Reference proteome</keyword>
<proteinExistence type="predicted"/>
<dbReference type="AlphaFoldDB" id="C0N6G1"/>
<dbReference type="SUPFAM" id="SSF82771">
    <property type="entry name" value="GIY-YIG endonuclease"/>
    <property type="match status" value="1"/>
</dbReference>
<dbReference type="OrthoDB" id="89044at2"/>
<dbReference type="Proteomes" id="UP000004679">
    <property type="component" value="Unassembled WGS sequence"/>
</dbReference>
<protein>
    <submittedName>
        <fullName evidence="1">Uncharacterized protein</fullName>
    </submittedName>
</protein>
<sequence>MTIALSELLNIPNPKSYKVHLANWNGESQPLDVFVRDREEWRLWNCWRSKRNDFNRKYVLSLIDYYHEPNTWLFGGVFEVVSRSAEPRTLSYESLLTDQYQNLIGRLKISWTRNGRQRARQLEGIVEQLLIKEILSEQYSGEHFCGFENINHNFSVIENIIKLEKADWKSSLENVKGVYAITDKSNGKVYIGSAYGDSGIWSRWSCYVYTGHGFNDELTKLITSKGLGYARENFMFSLLEYRPMRTDDKAIIDRETYWKNVFQSRVPFGYNRN</sequence>
<dbReference type="HOGENOM" id="CLU_061953_0_0_6"/>
<accession>C0N6G1</accession>
<evidence type="ECO:0000313" key="1">
    <source>
        <dbReference type="EMBL" id="EEF79616.1"/>
    </source>
</evidence>